<evidence type="ECO:0000313" key="1">
    <source>
        <dbReference type="EMBL" id="TFK65114.1"/>
    </source>
</evidence>
<protein>
    <submittedName>
        <fullName evidence="1">Uncharacterized protein</fullName>
    </submittedName>
</protein>
<proteinExistence type="predicted"/>
<accession>A0ACD3AIB4</accession>
<evidence type="ECO:0000313" key="2">
    <source>
        <dbReference type="Proteomes" id="UP000308600"/>
    </source>
</evidence>
<dbReference type="EMBL" id="ML208448">
    <property type="protein sequence ID" value="TFK65114.1"/>
    <property type="molecule type" value="Genomic_DNA"/>
</dbReference>
<reference evidence="1 2" key="1">
    <citation type="journal article" date="2019" name="Nat. Ecol. Evol.">
        <title>Megaphylogeny resolves global patterns of mushroom evolution.</title>
        <authorList>
            <person name="Varga T."/>
            <person name="Krizsan K."/>
            <person name="Foldi C."/>
            <person name="Dima B."/>
            <person name="Sanchez-Garcia M."/>
            <person name="Sanchez-Ramirez S."/>
            <person name="Szollosi G.J."/>
            <person name="Szarkandi J.G."/>
            <person name="Papp V."/>
            <person name="Albert L."/>
            <person name="Andreopoulos W."/>
            <person name="Angelini C."/>
            <person name="Antonin V."/>
            <person name="Barry K.W."/>
            <person name="Bougher N.L."/>
            <person name="Buchanan P."/>
            <person name="Buyck B."/>
            <person name="Bense V."/>
            <person name="Catcheside P."/>
            <person name="Chovatia M."/>
            <person name="Cooper J."/>
            <person name="Damon W."/>
            <person name="Desjardin D."/>
            <person name="Finy P."/>
            <person name="Geml J."/>
            <person name="Haridas S."/>
            <person name="Hughes K."/>
            <person name="Justo A."/>
            <person name="Karasinski D."/>
            <person name="Kautmanova I."/>
            <person name="Kiss B."/>
            <person name="Kocsube S."/>
            <person name="Kotiranta H."/>
            <person name="LaButti K.M."/>
            <person name="Lechner B.E."/>
            <person name="Liimatainen K."/>
            <person name="Lipzen A."/>
            <person name="Lukacs Z."/>
            <person name="Mihaltcheva S."/>
            <person name="Morgado L.N."/>
            <person name="Niskanen T."/>
            <person name="Noordeloos M.E."/>
            <person name="Ohm R.A."/>
            <person name="Ortiz-Santana B."/>
            <person name="Ovrebo C."/>
            <person name="Racz N."/>
            <person name="Riley R."/>
            <person name="Savchenko A."/>
            <person name="Shiryaev A."/>
            <person name="Soop K."/>
            <person name="Spirin V."/>
            <person name="Szebenyi C."/>
            <person name="Tomsovsky M."/>
            <person name="Tulloss R.E."/>
            <person name="Uehling J."/>
            <person name="Grigoriev I.V."/>
            <person name="Vagvolgyi C."/>
            <person name="Papp T."/>
            <person name="Martin F.M."/>
            <person name="Miettinen O."/>
            <person name="Hibbett D.S."/>
            <person name="Nagy L.G."/>
        </authorList>
    </citation>
    <scope>NUCLEOTIDE SEQUENCE [LARGE SCALE GENOMIC DNA]</scope>
    <source>
        <strain evidence="1 2">NL-1719</strain>
    </source>
</reference>
<sequence>MRNLLFHINAEPSSAADIARVWFGNEVTINMLVRHLRAVLVRPDDAQAPIQFRHKSFRDFLSRPSSPHSLSLADMNPVSKFMFHLRISARKASSYMHLSKALCRDSQWLGYSYLYCGDHPPIVFPYEEEAERLHAKYVHSRPEFRGCACLPHLLGSGVPDIAFIPTFASCGQVDCIIDADLLTLRQMRFPGLELTFLSGNGRTKKRYDPFRSTPSNYCHGSELFCSACWTH</sequence>
<gene>
    <name evidence="1" type="ORF">BDN72DRAFT_218103</name>
</gene>
<name>A0ACD3AIB4_9AGAR</name>
<keyword evidence="2" id="KW-1185">Reference proteome</keyword>
<dbReference type="Proteomes" id="UP000308600">
    <property type="component" value="Unassembled WGS sequence"/>
</dbReference>
<organism evidence="1 2">
    <name type="scientific">Pluteus cervinus</name>
    <dbReference type="NCBI Taxonomy" id="181527"/>
    <lineage>
        <taxon>Eukaryota</taxon>
        <taxon>Fungi</taxon>
        <taxon>Dikarya</taxon>
        <taxon>Basidiomycota</taxon>
        <taxon>Agaricomycotina</taxon>
        <taxon>Agaricomycetes</taxon>
        <taxon>Agaricomycetidae</taxon>
        <taxon>Agaricales</taxon>
        <taxon>Pluteineae</taxon>
        <taxon>Pluteaceae</taxon>
        <taxon>Pluteus</taxon>
    </lineage>
</organism>